<feature type="transmembrane region" description="Helical" evidence="1">
    <location>
        <begin position="347"/>
        <end position="367"/>
    </location>
</feature>
<feature type="transmembrane region" description="Helical" evidence="1">
    <location>
        <begin position="126"/>
        <end position="145"/>
    </location>
</feature>
<dbReference type="Proteomes" id="UP001183414">
    <property type="component" value="Unassembled WGS sequence"/>
</dbReference>
<reference evidence="3" key="1">
    <citation type="submission" date="2023-07" db="EMBL/GenBank/DDBJ databases">
        <title>30 novel species of actinomycetes from the DSMZ collection.</title>
        <authorList>
            <person name="Nouioui I."/>
        </authorList>
    </citation>
    <scope>NUCLEOTIDE SEQUENCE [LARGE SCALE GENOMIC DNA]</scope>
    <source>
        <strain evidence="3">DSM 42041</strain>
    </source>
</reference>
<feature type="transmembrane region" description="Helical" evidence="1">
    <location>
        <begin position="448"/>
        <end position="467"/>
    </location>
</feature>
<feature type="transmembrane region" description="Helical" evidence="1">
    <location>
        <begin position="298"/>
        <end position="318"/>
    </location>
</feature>
<sequence length="484" mass="50245">MRGHAYTAYLVLLFGLVYFVPVLYTASTTPALISVGSLAAATPVAWALAAAVAACWGAQLAGRFWGPLVIQPFLLHVFMSTDISPAHYLGAIARRRLAFLSAATVLSVSTATYLTTDLFDRLGTSMQGLAVAVGLGALTAAAWLWGQVRAVSANLRLATAVGALACVLMVLSRVGAQGGAGLWLVAGGLAITAAAVGRAAFRSIGAIDLARLARESARASQAQAYAWTGTLHHALDLYRPEPRGRGSALIREDGRLRGHLAAGALRALRTPGRATAAAVLLLTGGVVLPFGTSGSNGGLTLVAWVVGSVCVYLGSGWVSESWRGLRDELTLVPLFGEWWGGTLTRAMAWPVVAVTVVTFMGTGLAAASQWHLFSGQLMSTGLLTAGSTVLALGARFLREMKLQLPLELLLPVNTPLGDMSGLRIVAWQFDGVVAVVIGVGVMHALPSAAGATALALGMAAACVWGGLRRTGWAHPGLVSRLRRV</sequence>
<evidence type="ECO:0000313" key="3">
    <source>
        <dbReference type="Proteomes" id="UP001183414"/>
    </source>
</evidence>
<feature type="transmembrane region" description="Helical" evidence="1">
    <location>
        <begin position="157"/>
        <end position="176"/>
    </location>
</feature>
<organism evidence="2 3">
    <name type="scientific">Streptomyces hazeniae</name>
    <dbReference type="NCBI Taxonomy" id="3075538"/>
    <lineage>
        <taxon>Bacteria</taxon>
        <taxon>Bacillati</taxon>
        <taxon>Actinomycetota</taxon>
        <taxon>Actinomycetes</taxon>
        <taxon>Kitasatosporales</taxon>
        <taxon>Streptomycetaceae</taxon>
        <taxon>Streptomyces</taxon>
    </lineage>
</organism>
<feature type="transmembrane region" description="Helical" evidence="1">
    <location>
        <begin position="38"/>
        <end position="59"/>
    </location>
</feature>
<proteinExistence type="predicted"/>
<keyword evidence="1" id="KW-1133">Transmembrane helix</keyword>
<feature type="transmembrane region" description="Helical" evidence="1">
    <location>
        <begin position="65"/>
        <end position="85"/>
    </location>
</feature>
<gene>
    <name evidence="2" type="ORF">RM572_12210</name>
</gene>
<keyword evidence="1" id="KW-0812">Transmembrane</keyword>
<dbReference type="EMBL" id="JAVREQ010000009">
    <property type="protein sequence ID" value="MDT0379528.1"/>
    <property type="molecule type" value="Genomic_DNA"/>
</dbReference>
<dbReference type="RefSeq" id="WP_311673331.1">
    <property type="nucleotide sequence ID" value="NZ_JAVREQ010000009.1"/>
</dbReference>
<protein>
    <recommendedName>
        <fullName evidence="4">Tat pathway signal sequence domain protein</fullName>
    </recommendedName>
</protein>
<feature type="transmembrane region" description="Helical" evidence="1">
    <location>
        <begin position="424"/>
        <end position="442"/>
    </location>
</feature>
<keyword evidence="1" id="KW-0472">Membrane</keyword>
<evidence type="ECO:0000313" key="2">
    <source>
        <dbReference type="EMBL" id="MDT0379528.1"/>
    </source>
</evidence>
<accession>A0ABU2NRB7</accession>
<feature type="transmembrane region" description="Helical" evidence="1">
    <location>
        <begin position="182"/>
        <end position="201"/>
    </location>
</feature>
<feature type="transmembrane region" description="Helical" evidence="1">
    <location>
        <begin position="373"/>
        <end position="394"/>
    </location>
</feature>
<feature type="transmembrane region" description="Helical" evidence="1">
    <location>
        <begin position="6"/>
        <end position="26"/>
    </location>
</feature>
<feature type="transmembrane region" description="Helical" evidence="1">
    <location>
        <begin position="274"/>
        <end position="292"/>
    </location>
</feature>
<evidence type="ECO:0008006" key="4">
    <source>
        <dbReference type="Google" id="ProtNLM"/>
    </source>
</evidence>
<keyword evidence="3" id="KW-1185">Reference proteome</keyword>
<name>A0ABU2NRB7_9ACTN</name>
<comment type="caution">
    <text evidence="2">The sequence shown here is derived from an EMBL/GenBank/DDBJ whole genome shotgun (WGS) entry which is preliminary data.</text>
</comment>
<evidence type="ECO:0000256" key="1">
    <source>
        <dbReference type="SAM" id="Phobius"/>
    </source>
</evidence>
<feature type="transmembrane region" description="Helical" evidence="1">
    <location>
        <begin position="97"/>
        <end position="114"/>
    </location>
</feature>